<protein>
    <submittedName>
        <fullName evidence="2">Uncharacterized protein</fullName>
    </submittedName>
</protein>
<evidence type="ECO:0000313" key="2">
    <source>
        <dbReference type="EMBL" id="KAK2142135.1"/>
    </source>
</evidence>
<comment type="caution">
    <text evidence="2">The sequence shown here is derived from an EMBL/GenBank/DDBJ whole genome shotgun (WGS) entry which is preliminary data.</text>
</comment>
<gene>
    <name evidence="2" type="ORF">LSH36_993g00035</name>
</gene>
<dbReference type="AlphaFoldDB" id="A0AAD9MQW7"/>
<name>A0AAD9MQW7_9ANNE</name>
<feature type="compositionally biased region" description="Low complexity" evidence="1">
    <location>
        <begin position="442"/>
        <end position="453"/>
    </location>
</feature>
<organism evidence="2 3">
    <name type="scientific">Paralvinella palmiformis</name>
    <dbReference type="NCBI Taxonomy" id="53620"/>
    <lineage>
        <taxon>Eukaryota</taxon>
        <taxon>Metazoa</taxon>
        <taxon>Spiralia</taxon>
        <taxon>Lophotrochozoa</taxon>
        <taxon>Annelida</taxon>
        <taxon>Polychaeta</taxon>
        <taxon>Sedentaria</taxon>
        <taxon>Canalipalpata</taxon>
        <taxon>Terebellida</taxon>
        <taxon>Terebelliformia</taxon>
        <taxon>Alvinellidae</taxon>
        <taxon>Paralvinella</taxon>
    </lineage>
</organism>
<dbReference type="PANTHER" id="PTHR33053:SF24">
    <property type="entry name" value="TRANSPOSASE DOMAIN-CONTAINING PROTEIN"/>
    <property type="match status" value="1"/>
</dbReference>
<feature type="compositionally biased region" description="Acidic residues" evidence="1">
    <location>
        <begin position="378"/>
        <end position="387"/>
    </location>
</feature>
<proteinExistence type="predicted"/>
<reference evidence="2" key="1">
    <citation type="journal article" date="2023" name="Mol. Biol. Evol.">
        <title>Third-Generation Sequencing Reveals the Adaptive Role of the Epigenome in Three Deep-Sea Polychaetes.</title>
        <authorList>
            <person name="Perez M."/>
            <person name="Aroh O."/>
            <person name="Sun Y."/>
            <person name="Lan Y."/>
            <person name="Juniper S.K."/>
            <person name="Young C.R."/>
            <person name="Angers B."/>
            <person name="Qian P.Y."/>
        </authorList>
    </citation>
    <scope>NUCLEOTIDE SEQUENCE</scope>
    <source>
        <strain evidence="2">P08H-3</strain>
    </source>
</reference>
<sequence>MVIQGICSFGPNNKDKQIITFFTPLTLILGPNGTGKMVAQSSIFTVLEDKTSFEEETASHVEFSAHHDVHVNGNSVDADSQYSVSPESTLSDPGDNEVLEGDKETVHTPVCDSADNEVLESGLDLCDEETDCLEYLENIDIPVCDSGDENTSDSDSSDIAYNTKEHLADWATKFNISHAALGELLQILNHCNLELPVDPRSLLSTPKQAEIKNVDGGHYYYFGIESSIVSKLATISSHAQLFNVNNLTLNINIDGLLLHRSTNESLWPILAIVKEFPGSDPCVIGVDQHKKSHMSGPLPRECSACLQYKQYYGLDSFMSCSVEDNCFEVDNKIVLIRNDFPVSQLSKKFVLLPYKDVAFPQLHTNYERALEKLKLAEDTSDLQTDEEEPKRKRSDKRLERPPSPPTSSSQNALERPPTPPESLEEEISLREQSPPPSPDLQTPGTSGGTPSSGKSRPLPSLQTPGTYGCTPSSGKGRPLPSLQMYACTDVCSTLIPRGEVTRQNAFEKIVHSLEAIKKPKGCTRQHPAIYSETNKWDQQGGRAARRCQAAHNNVRRI</sequence>
<accession>A0AAD9MQW7</accession>
<feature type="region of interest" description="Disordered" evidence="1">
    <location>
        <begin position="377"/>
        <end position="478"/>
    </location>
</feature>
<feature type="compositionally biased region" description="Polar residues" evidence="1">
    <location>
        <begin position="72"/>
        <end position="91"/>
    </location>
</feature>
<dbReference type="Proteomes" id="UP001208570">
    <property type="component" value="Unassembled WGS sequence"/>
</dbReference>
<dbReference type="PANTHER" id="PTHR33053">
    <property type="entry name" value="PROTEIN, PUTATIVE-RELATED"/>
    <property type="match status" value="1"/>
</dbReference>
<evidence type="ECO:0000313" key="3">
    <source>
        <dbReference type="Proteomes" id="UP001208570"/>
    </source>
</evidence>
<feature type="region of interest" description="Disordered" evidence="1">
    <location>
        <begin position="72"/>
        <end position="100"/>
    </location>
</feature>
<feature type="compositionally biased region" description="Polar residues" evidence="1">
    <location>
        <begin position="460"/>
        <end position="473"/>
    </location>
</feature>
<dbReference type="EMBL" id="JAODUP010000993">
    <property type="protein sequence ID" value="KAK2142135.1"/>
    <property type="molecule type" value="Genomic_DNA"/>
</dbReference>
<evidence type="ECO:0000256" key="1">
    <source>
        <dbReference type="SAM" id="MobiDB-lite"/>
    </source>
</evidence>
<keyword evidence="3" id="KW-1185">Reference proteome</keyword>